<evidence type="ECO:0000256" key="2">
    <source>
        <dbReference type="SAM" id="Phobius"/>
    </source>
</evidence>
<dbReference type="EMBL" id="BMGB01000001">
    <property type="protein sequence ID" value="GGA95663.1"/>
    <property type="molecule type" value="Genomic_DNA"/>
</dbReference>
<comment type="caution">
    <text evidence="3">The sequence shown here is derived from an EMBL/GenBank/DDBJ whole genome shotgun (WGS) entry which is preliminary data.</text>
</comment>
<keyword evidence="2" id="KW-0812">Transmembrane</keyword>
<name>A0A916SGW1_9MICO</name>
<feature type="transmembrane region" description="Helical" evidence="2">
    <location>
        <begin position="46"/>
        <end position="67"/>
    </location>
</feature>
<feature type="transmembrane region" description="Helical" evidence="2">
    <location>
        <begin position="162"/>
        <end position="185"/>
    </location>
</feature>
<dbReference type="RefSeq" id="WP_188509360.1">
    <property type="nucleotide sequence ID" value="NZ_BMGB01000001.1"/>
</dbReference>
<feature type="transmembrane region" description="Helical" evidence="2">
    <location>
        <begin position="191"/>
        <end position="211"/>
    </location>
</feature>
<keyword evidence="4" id="KW-1185">Reference proteome</keyword>
<feature type="region of interest" description="Disordered" evidence="1">
    <location>
        <begin position="225"/>
        <end position="248"/>
    </location>
</feature>
<evidence type="ECO:0000313" key="3">
    <source>
        <dbReference type="EMBL" id="GGA95663.1"/>
    </source>
</evidence>
<reference evidence="3" key="2">
    <citation type="submission" date="2020-09" db="EMBL/GenBank/DDBJ databases">
        <authorList>
            <person name="Sun Q."/>
            <person name="Zhou Y."/>
        </authorList>
    </citation>
    <scope>NUCLEOTIDE SEQUENCE</scope>
    <source>
        <strain evidence="3">CGMCC 1.12813</strain>
    </source>
</reference>
<sequence length="248" mass="26492">MANHAFPPLPEEPPRQPEVPLGVRAQLLATEHWGLLASRSTAQSEVLTRISMFLTLTSAALVSLALVGQATGFSESFTVLALVLLGVVVLVGFLTQLRVFNVGMEDLMYVLAMNRLRGAYAEIDPSIARYLMASRHDDLAGSVRTYYFFGGRSDFSQVAGSSMVFIGAVNSALFGLLVSTVAGVLAAPTPLTVTVGAVGGVVCFVLSLWAGQRKYLAAWASYRPEFPSPPEDPRRQTGRDGPVARSTG</sequence>
<organism evidence="3 4">
    <name type="scientific">Conyzicola nivalis</name>
    <dbReference type="NCBI Taxonomy" id="1477021"/>
    <lineage>
        <taxon>Bacteria</taxon>
        <taxon>Bacillati</taxon>
        <taxon>Actinomycetota</taxon>
        <taxon>Actinomycetes</taxon>
        <taxon>Micrococcales</taxon>
        <taxon>Microbacteriaceae</taxon>
        <taxon>Conyzicola</taxon>
    </lineage>
</organism>
<dbReference type="AlphaFoldDB" id="A0A916SGW1"/>
<feature type="transmembrane region" description="Helical" evidence="2">
    <location>
        <begin position="79"/>
        <end position="100"/>
    </location>
</feature>
<dbReference type="Proteomes" id="UP000606922">
    <property type="component" value="Unassembled WGS sequence"/>
</dbReference>
<gene>
    <name evidence="3" type="ORF">GCM10010979_07620</name>
</gene>
<protein>
    <submittedName>
        <fullName evidence="3">Uncharacterized protein</fullName>
    </submittedName>
</protein>
<keyword evidence="2" id="KW-0472">Membrane</keyword>
<evidence type="ECO:0000256" key="1">
    <source>
        <dbReference type="SAM" id="MobiDB-lite"/>
    </source>
</evidence>
<keyword evidence="2" id="KW-1133">Transmembrane helix</keyword>
<accession>A0A916SGW1</accession>
<evidence type="ECO:0000313" key="4">
    <source>
        <dbReference type="Proteomes" id="UP000606922"/>
    </source>
</evidence>
<reference evidence="3" key="1">
    <citation type="journal article" date="2014" name="Int. J. Syst. Evol. Microbiol.">
        <title>Complete genome sequence of Corynebacterium casei LMG S-19264T (=DSM 44701T), isolated from a smear-ripened cheese.</title>
        <authorList>
            <consortium name="US DOE Joint Genome Institute (JGI-PGF)"/>
            <person name="Walter F."/>
            <person name="Albersmeier A."/>
            <person name="Kalinowski J."/>
            <person name="Ruckert C."/>
        </authorList>
    </citation>
    <scope>NUCLEOTIDE SEQUENCE</scope>
    <source>
        <strain evidence="3">CGMCC 1.12813</strain>
    </source>
</reference>
<proteinExistence type="predicted"/>